<reference evidence="1" key="1">
    <citation type="submission" date="2013-07" db="EMBL/GenBank/DDBJ databases">
        <title>The genome of an arbuscular mycorrhizal fungus provides insights into the evolution of the oldest plant symbiosis.</title>
        <authorList>
            <consortium name="DOE Joint Genome Institute"/>
            <person name="Tisserant E."/>
            <person name="Malbreil M."/>
            <person name="Kuo A."/>
            <person name="Kohler A."/>
            <person name="Symeonidi A."/>
            <person name="Balestrini R."/>
            <person name="Charron P."/>
            <person name="Duensing N."/>
            <person name="Frei-dit-Frey N."/>
            <person name="Gianinazzi-Pearson V."/>
            <person name="Gilbert B."/>
            <person name="Handa Y."/>
            <person name="Hijri M."/>
            <person name="Kaul R."/>
            <person name="Kawaguchi M."/>
            <person name="Krajinski F."/>
            <person name="Lammers P."/>
            <person name="Lapierre D."/>
            <person name="Masclaux F.G."/>
            <person name="Murat C."/>
            <person name="Morin E."/>
            <person name="Ndikumana S."/>
            <person name="Pagni M."/>
            <person name="Petitpierre D."/>
            <person name="Requena N."/>
            <person name="Rosikiewicz P."/>
            <person name="Riley R."/>
            <person name="Saito K."/>
            <person name="San Clemente H."/>
            <person name="Shapiro H."/>
            <person name="van Tuinen D."/>
            <person name="Becard G."/>
            <person name="Bonfante P."/>
            <person name="Paszkowski U."/>
            <person name="Shachar-Hill Y."/>
            <person name="Young J.P."/>
            <person name="Sanders I.R."/>
            <person name="Henrissat B."/>
            <person name="Rensing S.A."/>
            <person name="Grigoriev I.V."/>
            <person name="Corradi N."/>
            <person name="Roux C."/>
            <person name="Martin F."/>
        </authorList>
    </citation>
    <scope>NUCLEOTIDE SEQUENCE</scope>
    <source>
        <strain evidence="1">DAOM 197198</strain>
    </source>
</reference>
<dbReference type="HOGENOM" id="CLU_2813733_0_0_1"/>
<accession>U9SGN9</accession>
<organism evidence="1">
    <name type="scientific">Rhizophagus irregularis (strain DAOM 181602 / DAOM 197198 / MUCL 43194)</name>
    <name type="common">Arbuscular mycorrhizal fungus</name>
    <name type="synonym">Glomus intraradices</name>
    <dbReference type="NCBI Taxonomy" id="747089"/>
    <lineage>
        <taxon>Eukaryota</taxon>
        <taxon>Fungi</taxon>
        <taxon>Fungi incertae sedis</taxon>
        <taxon>Mucoromycota</taxon>
        <taxon>Glomeromycotina</taxon>
        <taxon>Glomeromycetes</taxon>
        <taxon>Glomerales</taxon>
        <taxon>Glomeraceae</taxon>
        <taxon>Rhizophagus</taxon>
    </lineage>
</organism>
<proteinExistence type="predicted"/>
<gene>
    <name evidence="1" type="ORF">GLOINDRAFT_14008</name>
</gene>
<protein>
    <submittedName>
        <fullName evidence="1">Uncharacterized protein</fullName>
    </submittedName>
</protein>
<evidence type="ECO:0000313" key="1">
    <source>
        <dbReference type="EMBL" id="ERZ95043.1"/>
    </source>
</evidence>
<dbReference type="EMBL" id="KI301534">
    <property type="protein sequence ID" value="ERZ95043.1"/>
    <property type="molecule type" value="Genomic_DNA"/>
</dbReference>
<sequence>MSLKRTILTEIQKREICTYARDNKRTCTQYTAEKRFNSKTISSNTKRHKPVTYPELELALKEFVLDY</sequence>
<name>U9SGN9_RHIID</name>
<dbReference type="AlphaFoldDB" id="U9SGN9"/>